<evidence type="ECO:0000256" key="3">
    <source>
        <dbReference type="ARBA" id="ARBA00022692"/>
    </source>
</evidence>
<feature type="transmembrane region" description="Helical" evidence="6">
    <location>
        <begin position="9"/>
        <end position="28"/>
    </location>
</feature>
<keyword evidence="4 6" id="KW-1133">Transmembrane helix</keyword>
<dbReference type="PANTHER" id="PTHR10057">
    <property type="entry name" value="PERIPHERAL-TYPE BENZODIAZEPINE RECEPTOR"/>
    <property type="match status" value="1"/>
</dbReference>
<protein>
    <submittedName>
        <fullName evidence="7">Tryptophan-rich sensory protein</fullName>
    </submittedName>
</protein>
<dbReference type="Proteomes" id="UP000606921">
    <property type="component" value="Unassembled WGS sequence"/>
</dbReference>
<comment type="similarity">
    <text evidence="2">Belongs to the TspO/BZRP family.</text>
</comment>
<evidence type="ECO:0000256" key="5">
    <source>
        <dbReference type="ARBA" id="ARBA00023136"/>
    </source>
</evidence>
<keyword evidence="5 6" id="KW-0472">Membrane</keyword>
<comment type="caution">
    <text evidence="7">The sequence shown here is derived from an EMBL/GenBank/DDBJ whole genome shotgun (WGS) entry which is preliminary data.</text>
</comment>
<evidence type="ECO:0000256" key="2">
    <source>
        <dbReference type="ARBA" id="ARBA00007524"/>
    </source>
</evidence>
<accession>A0ABN7JZS2</accession>
<evidence type="ECO:0000256" key="6">
    <source>
        <dbReference type="SAM" id="Phobius"/>
    </source>
</evidence>
<evidence type="ECO:0000256" key="4">
    <source>
        <dbReference type="ARBA" id="ARBA00022989"/>
    </source>
</evidence>
<feature type="transmembrane region" description="Helical" evidence="6">
    <location>
        <begin position="131"/>
        <end position="153"/>
    </location>
</feature>
<dbReference type="InterPro" id="IPR004307">
    <property type="entry name" value="TspO_MBR"/>
</dbReference>
<gene>
    <name evidence="7" type="ORF">REJC140_01747</name>
</gene>
<keyword evidence="8" id="KW-1185">Reference proteome</keyword>
<evidence type="ECO:0000313" key="7">
    <source>
        <dbReference type="EMBL" id="CAD7051582.1"/>
    </source>
</evidence>
<comment type="subcellular location">
    <subcellularLocation>
        <location evidence="1">Membrane</location>
        <topology evidence="1">Multi-pass membrane protein</topology>
    </subcellularLocation>
</comment>
<dbReference type="InterPro" id="IPR038330">
    <property type="entry name" value="TspO/MBR-related_sf"/>
</dbReference>
<dbReference type="EMBL" id="CABFWF030000015">
    <property type="protein sequence ID" value="CAD7051582.1"/>
    <property type="molecule type" value="Genomic_DNA"/>
</dbReference>
<dbReference type="Pfam" id="PF03073">
    <property type="entry name" value="TspO_MBR"/>
    <property type="match status" value="1"/>
</dbReference>
<keyword evidence="3 6" id="KW-0812">Transmembrane</keyword>
<organism evidence="7 8">
    <name type="scientific">Pseudorhizobium endolithicum</name>
    <dbReference type="NCBI Taxonomy" id="1191678"/>
    <lineage>
        <taxon>Bacteria</taxon>
        <taxon>Pseudomonadati</taxon>
        <taxon>Pseudomonadota</taxon>
        <taxon>Alphaproteobacteria</taxon>
        <taxon>Hyphomicrobiales</taxon>
        <taxon>Rhizobiaceae</taxon>
        <taxon>Rhizobium/Agrobacterium group</taxon>
        <taxon>Pseudorhizobium</taxon>
    </lineage>
</organism>
<sequence>MFPPMKKALTYILFIAVIVGLGALSGVSNMPGDWYQSLEKPFFQPPSWVFGPVWTTLYVLIAIAGARTWLQAPASGRMQVWFMQMILNFLWSPAFFGYQSPILGLVVIIPMLVAILAFIRLSWNADRISAWLFLPYAAWVSFATALNLSIALLN</sequence>
<dbReference type="CDD" id="cd15904">
    <property type="entry name" value="TSPO_MBR"/>
    <property type="match status" value="1"/>
</dbReference>
<feature type="transmembrane region" description="Helical" evidence="6">
    <location>
        <begin position="78"/>
        <end position="96"/>
    </location>
</feature>
<feature type="transmembrane region" description="Helical" evidence="6">
    <location>
        <begin position="48"/>
        <end position="66"/>
    </location>
</feature>
<evidence type="ECO:0000313" key="8">
    <source>
        <dbReference type="Proteomes" id="UP000606921"/>
    </source>
</evidence>
<feature type="transmembrane region" description="Helical" evidence="6">
    <location>
        <begin position="102"/>
        <end position="119"/>
    </location>
</feature>
<name>A0ABN7JZS2_9HYPH</name>
<reference evidence="7 8" key="1">
    <citation type="submission" date="2020-11" db="EMBL/GenBank/DDBJ databases">
        <authorList>
            <person name="Lassalle F."/>
        </authorList>
    </citation>
    <scope>NUCLEOTIDE SEQUENCE [LARGE SCALE GENOMIC DNA]</scope>
    <source>
        <strain evidence="7 8">JC140</strain>
    </source>
</reference>
<dbReference type="PANTHER" id="PTHR10057:SF0">
    <property type="entry name" value="TRANSLOCATOR PROTEIN"/>
    <property type="match status" value="1"/>
</dbReference>
<proteinExistence type="inferred from homology"/>
<evidence type="ECO:0000256" key="1">
    <source>
        <dbReference type="ARBA" id="ARBA00004141"/>
    </source>
</evidence>
<dbReference type="PIRSF" id="PIRSF005859">
    <property type="entry name" value="PBR"/>
    <property type="match status" value="1"/>
</dbReference>
<dbReference type="Gene3D" id="1.20.1260.100">
    <property type="entry name" value="TspO/MBR protein"/>
    <property type="match status" value="1"/>
</dbReference>